<dbReference type="InterPro" id="IPR048535">
    <property type="entry name" value="RRN6_beta-prop"/>
</dbReference>
<dbReference type="Pfam" id="PF20640">
    <property type="entry name" value="Rrn6_HB"/>
    <property type="match status" value="1"/>
</dbReference>
<dbReference type="EMBL" id="CAJPDS010000003">
    <property type="protein sequence ID" value="CAF9904884.1"/>
    <property type="molecule type" value="Genomic_DNA"/>
</dbReference>
<feature type="domain" description="RRN6 K-rich C-terminal" evidence="3">
    <location>
        <begin position="888"/>
        <end position="1005"/>
    </location>
</feature>
<dbReference type="AlphaFoldDB" id="A0A8H3I944"/>
<gene>
    <name evidence="5" type="ORF">HETSPECPRED_004813</name>
</gene>
<keyword evidence="6" id="KW-1185">Reference proteome</keyword>
<dbReference type="GO" id="GO:0001163">
    <property type="term" value="F:RNA polymerase I transcription regulatory region sequence-specific DNA binding"/>
    <property type="evidence" value="ECO:0007669"/>
    <property type="project" value="TreeGrafter"/>
</dbReference>
<sequence length="1005" mass="111905">MRKTSPNEYGHPGGAYYSIQRHEWQFTRRLGFSEPFRLLEGPTLTLKSPFGGKPRNSFESARVRKQSVRKVTSKYPQTRGATRLLPRILQSSIPIEDIYAAHDPLESDLLAFGHAIDVDRSFSGNLERVHLAAIPGGELKDNVVLVCLNQDQLGWQGQEDYLNSTTFRNGERTTWQGQRGPVKQLCFSPYRPNNRARLAVRFFGATVILQPEFHRDDKVGNSVPRTRHGVADSWSSRIEPKEILVLPIKHTGGASHSDVAFNLFIADQFAVIDQQGSWSIFNFERRRRHQDLWALRSWRKGHVDDYDHDAAHSSSALKDGFGRINWVRDSNTLYVASRTSFALFGLQGSVKRLAVPPLVTAENAEYILDAKEDPVDNTLIYVVTSTRIICLNIYAHGSSGGLHPTAGAKVLASWRHYRGFADLSLRVSICRTIHSTTVILNSCMTGLTTVTTLVGPSPNSTLQLSISDPCLLALNILKGDTPQEKSVDAFHGSQHSFVSLILREMVQGPKKSSISIDSAIRSPEKATGFYQLIALSSALDIFEYLLVDNAELPLHMPNTRNLVASSKSSAKIAAEYFIVPDISDDGDDLSDGILESTQSKSRPYGALSNEFEAASNSGQDQWTLNMEWLQHLLQQVRGDDSTDFSGALDTIEKRIFVFEGNSTVASKSLFELLGSELLVGDIDVASDSLKDILRSLKPESIGHEPDEMIAHRTILSHAMTKSLGRSLGFGVDTDLSQTYDHIVRVWVSPLPFQAPGRVRLLTEKLARMIAAQVCLASYRVISRTPDTNSLVEDQEHQRRNQHTLPLQHESSAVYISQEEEEPTQVKTDTVKKVANSPDPVLPTPESPPSLRSRGSNSSTTAVECPASQRIRSQVPHMGSQAYPDSTISRITSHWNEGLDPSFYNWEESERTIATLHDSTEAGKSSQKRKERRAEKQRKRPKEPQIGSSFEIAQRKAESGEPKESLVSQLSTQAMEPIVMSQVEPESLESGKKFTIGQRFKRRPGF</sequence>
<evidence type="ECO:0000256" key="1">
    <source>
        <dbReference type="SAM" id="MobiDB-lite"/>
    </source>
</evidence>
<comment type="caution">
    <text evidence="5">The sequence shown here is derived from an EMBL/GenBank/DDBJ whole genome shotgun (WGS) entry which is preliminary data.</text>
</comment>
<feature type="domain" description="RRN6 helical bundle" evidence="4">
    <location>
        <begin position="584"/>
        <end position="777"/>
    </location>
</feature>
<evidence type="ECO:0008006" key="7">
    <source>
        <dbReference type="Google" id="ProtNLM"/>
    </source>
</evidence>
<dbReference type="GO" id="GO:0042790">
    <property type="term" value="P:nucleolar large rRNA transcription by RNA polymerase I"/>
    <property type="evidence" value="ECO:0007669"/>
    <property type="project" value="TreeGrafter"/>
</dbReference>
<dbReference type="InterPro" id="IPR048536">
    <property type="entry name" value="Rrn6_K-rich"/>
</dbReference>
<protein>
    <recommendedName>
        <fullName evidence="7">RNA polymerase I-specific transcription initiation factor RRN6-like protein</fullName>
    </recommendedName>
</protein>
<evidence type="ECO:0000313" key="5">
    <source>
        <dbReference type="EMBL" id="CAF9904884.1"/>
    </source>
</evidence>
<dbReference type="Proteomes" id="UP000664521">
    <property type="component" value="Unassembled WGS sequence"/>
</dbReference>
<dbReference type="InterPro" id="IPR019350">
    <property type="entry name" value="RNA_pol_I-sp_TIF_RRN6-like"/>
</dbReference>
<dbReference type="PANTHER" id="PTHR28221:SF2">
    <property type="entry name" value="RNA POLYMERASE I-SPECIFIC TRANSCRIPTION INITIATION FACTOR RRN6"/>
    <property type="match status" value="1"/>
</dbReference>
<dbReference type="InterPro" id="IPR048537">
    <property type="entry name" value="RRN6_HB"/>
</dbReference>
<organism evidence="5 6">
    <name type="scientific">Heterodermia speciosa</name>
    <dbReference type="NCBI Taxonomy" id="116794"/>
    <lineage>
        <taxon>Eukaryota</taxon>
        <taxon>Fungi</taxon>
        <taxon>Dikarya</taxon>
        <taxon>Ascomycota</taxon>
        <taxon>Pezizomycotina</taxon>
        <taxon>Lecanoromycetes</taxon>
        <taxon>OSLEUM clade</taxon>
        <taxon>Lecanoromycetidae</taxon>
        <taxon>Caliciales</taxon>
        <taxon>Physciaceae</taxon>
        <taxon>Heterodermia</taxon>
    </lineage>
</organism>
<dbReference type="GO" id="GO:0001179">
    <property type="term" value="F:RNA polymerase I general transcription initiation factor binding"/>
    <property type="evidence" value="ECO:0007669"/>
    <property type="project" value="TreeGrafter"/>
</dbReference>
<proteinExistence type="predicted"/>
<dbReference type="Pfam" id="PF10214">
    <property type="entry name" value="Rrn6_beta-prop"/>
    <property type="match status" value="1"/>
</dbReference>
<accession>A0A8H3I944</accession>
<feature type="compositionally biased region" description="Basic residues" evidence="1">
    <location>
        <begin position="925"/>
        <end position="940"/>
    </location>
</feature>
<dbReference type="OrthoDB" id="4090074at2759"/>
<reference evidence="5" key="1">
    <citation type="submission" date="2021-03" db="EMBL/GenBank/DDBJ databases">
        <authorList>
            <person name="Tagirdzhanova G."/>
        </authorList>
    </citation>
    <scope>NUCLEOTIDE SEQUENCE</scope>
</reference>
<evidence type="ECO:0000259" key="4">
    <source>
        <dbReference type="Pfam" id="PF20640"/>
    </source>
</evidence>
<name>A0A8H3I944_9LECA</name>
<feature type="region of interest" description="Disordered" evidence="1">
    <location>
        <begin position="813"/>
        <end position="882"/>
    </location>
</feature>
<evidence type="ECO:0000259" key="2">
    <source>
        <dbReference type="Pfam" id="PF10214"/>
    </source>
</evidence>
<feature type="region of interest" description="Disordered" evidence="1">
    <location>
        <begin position="789"/>
        <end position="808"/>
    </location>
</feature>
<evidence type="ECO:0000313" key="6">
    <source>
        <dbReference type="Proteomes" id="UP000664521"/>
    </source>
</evidence>
<feature type="domain" description="RRN6 beta-propeller" evidence="2">
    <location>
        <begin position="103"/>
        <end position="474"/>
    </location>
</feature>
<dbReference type="PANTHER" id="PTHR28221">
    <property type="entry name" value="RNA POLYMERASE I-SPECIFIC TRANSCRIPTION INITIATION FACTOR RRN6"/>
    <property type="match status" value="1"/>
</dbReference>
<feature type="compositionally biased region" description="Basic and acidic residues" evidence="1">
    <location>
        <begin position="952"/>
        <end position="963"/>
    </location>
</feature>
<dbReference type="Pfam" id="PF20639">
    <property type="entry name" value="Rrn6_K-rich"/>
    <property type="match status" value="1"/>
</dbReference>
<dbReference type="GO" id="GO:0070860">
    <property type="term" value="C:RNA polymerase I core factor complex"/>
    <property type="evidence" value="ECO:0007669"/>
    <property type="project" value="TreeGrafter"/>
</dbReference>
<evidence type="ECO:0000259" key="3">
    <source>
        <dbReference type="Pfam" id="PF20639"/>
    </source>
</evidence>
<feature type="compositionally biased region" description="Polar residues" evidence="1">
    <location>
        <begin position="852"/>
        <end position="861"/>
    </location>
</feature>
<feature type="region of interest" description="Disordered" evidence="1">
    <location>
        <begin position="915"/>
        <end position="1005"/>
    </location>
</feature>